<protein>
    <submittedName>
        <fullName evidence="2">Uncharacterized protein</fullName>
    </submittedName>
</protein>
<sequence>MEANKFENNIKKVLEERQIQPSSEAWNQLSSRLDSQDKKSTNKYILFIGIAASVIGVLFLMNTFNPFESIQNPTTPAIVNTPSAPSEKIMTNEKNSKMSKNSEAIVATTEKVKENSIENKINNAPNKKAITNPKKGSEIRLALVDANKVNTEAQDSYMETNSFITGVSEQTLLKNNIEKAIVEASLNAEVDALLKQAKHNVSIEKSSEANNHIAHANSLLQDVELDLDKSFRDKVFETLKTNFTIVKTAVADRNN</sequence>
<keyword evidence="1" id="KW-0472">Membrane</keyword>
<evidence type="ECO:0000313" key="2">
    <source>
        <dbReference type="EMBL" id="EGV43528.1"/>
    </source>
</evidence>
<feature type="transmembrane region" description="Helical" evidence="1">
    <location>
        <begin position="44"/>
        <end position="64"/>
    </location>
</feature>
<evidence type="ECO:0000256" key="1">
    <source>
        <dbReference type="SAM" id="Phobius"/>
    </source>
</evidence>
<comment type="caution">
    <text evidence="2">The sequence shown here is derived from an EMBL/GenBank/DDBJ whole genome shotgun (WGS) entry which is preliminary data.</text>
</comment>
<dbReference type="RefSeq" id="WP_008637174.1">
    <property type="nucleotide sequence ID" value="NZ_AFXZ01000025.1"/>
</dbReference>
<keyword evidence="3" id="KW-1185">Reference proteome</keyword>
<keyword evidence="1" id="KW-0812">Transmembrane</keyword>
<keyword evidence="1" id="KW-1133">Transmembrane helix</keyword>
<accession>G2EDJ0</accession>
<reference evidence="2 3" key="1">
    <citation type="journal article" date="2008" name="Int. J. Syst. Evol. Microbiol.">
        <title>Bizionia argentinensis sp. nov., isolated from surface marine water in Antarctica.</title>
        <authorList>
            <person name="Bercovich A."/>
            <person name="Vazquez S.C."/>
            <person name="Yankilevich P."/>
            <person name="Coria S.H."/>
            <person name="Foti M."/>
            <person name="Hernandez E."/>
            <person name="Vidal A."/>
            <person name="Ruberto L."/>
            <person name="Melo C."/>
            <person name="Marenssi S."/>
            <person name="Criscuolo M."/>
            <person name="Memoli M."/>
            <person name="Arguelles M."/>
            <person name="Mac Cormack W.P."/>
        </authorList>
    </citation>
    <scope>NUCLEOTIDE SEQUENCE [LARGE SCALE GENOMIC DNA]</scope>
    <source>
        <strain evidence="2 3">JUB59</strain>
    </source>
</reference>
<dbReference type="OrthoDB" id="1247025at2"/>
<dbReference type="Proteomes" id="UP000003730">
    <property type="component" value="Unassembled WGS sequence"/>
</dbReference>
<name>G2EDJ0_9FLAO</name>
<dbReference type="EMBL" id="AFXZ01000025">
    <property type="protein sequence ID" value="EGV43528.1"/>
    <property type="molecule type" value="Genomic_DNA"/>
</dbReference>
<gene>
    <name evidence="2" type="ORF">BZARG_1340</name>
</gene>
<proteinExistence type="predicted"/>
<organism evidence="2 3">
    <name type="scientific">Bizionia argentinensis JUB59</name>
    <dbReference type="NCBI Taxonomy" id="1046627"/>
    <lineage>
        <taxon>Bacteria</taxon>
        <taxon>Pseudomonadati</taxon>
        <taxon>Bacteroidota</taxon>
        <taxon>Flavobacteriia</taxon>
        <taxon>Flavobacteriales</taxon>
        <taxon>Flavobacteriaceae</taxon>
        <taxon>Bizionia</taxon>
    </lineage>
</organism>
<dbReference type="AlphaFoldDB" id="G2EDJ0"/>
<evidence type="ECO:0000313" key="3">
    <source>
        <dbReference type="Proteomes" id="UP000003730"/>
    </source>
</evidence>
<dbReference type="eggNOG" id="ENOG5032ZQI">
    <property type="taxonomic scope" value="Bacteria"/>
</dbReference>
<dbReference type="STRING" id="1046627.BZARG_1340"/>